<dbReference type="Gene3D" id="3.30.70.270">
    <property type="match status" value="1"/>
</dbReference>
<dbReference type="STRING" id="1802605.A3A61_03455"/>
<dbReference type="SUPFAM" id="SSF100879">
    <property type="entry name" value="Lesion bypass DNA polymerase (Y-family), little finger domain"/>
    <property type="match status" value="1"/>
</dbReference>
<dbReference type="GO" id="GO:0042276">
    <property type="term" value="P:error-prone translesion synthesis"/>
    <property type="evidence" value="ECO:0007669"/>
    <property type="project" value="TreeGrafter"/>
</dbReference>
<feature type="domain" description="UmuC" evidence="2">
    <location>
        <begin position="1"/>
        <end position="172"/>
    </location>
</feature>
<organism evidence="3 4">
    <name type="scientific">Candidatus Woykebacteria bacterium RIFCSPLOWO2_01_FULL_43_14</name>
    <dbReference type="NCBI Taxonomy" id="1802605"/>
    <lineage>
        <taxon>Bacteria</taxon>
        <taxon>Candidatus Woykeibacteriota</taxon>
    </lineage>
</organism>
<dbReference type="Pfam" id="PF00817">
    <property type="entry name" value="IMS"/>
    <property type="match status" value="1"/>
</dbReference>
<evidence type="ECO:0000313" key="3">
    <source>
        <dbReference type="EMBL" id="OGY31074.1"/>
    </source>
</evidence>
<name>A0A1G1WTN3_9BACT</name>
<evidence type="ECO:0000256" key="1">
    <source>
        <dbReference type="ARBA" id="ARBA00010945"/>
    </source>
</evidence>
<dbReference type="InterPro" id="IPR050116">
    <property type="entry name" value="DNA_polymerase-Y"/>
</dbReference>
<dbReference type="GO" id="GO:0009432">
    <property type="term" value="P:SOS response"/>
    <property type="evidence" value="ECO:0007669"/>
    <property type="project" value="TreeGrafter"/>
</dbReference>
<evidence type="ECO:0000259" key="2">
    <source>
        <dbReference type="PROSITE" id="PS50173"/>
    </source>
</evidence>
<dbReference type="GO" id="GO:0006281">
    <property type="term" value="P:DNA repair"/>
    <property type="evidence" value="ECO:0007669"/>
    <property type="project" value="InterPro"/>
</dbReference>
<dbReference type="Pfam" id="PF11799">
    <property type="entry name" value="IMS_C"/>
    <property type="match status" value="1"/>
</dbReference>
<dbReference type="PANTHER" id="PTHR11076">
    <property type="entry name" value="DNA REPAIR POLYMERASE UMUC / TRANSFERASE FAMILY MEMBER"/>
    <property type="match status" value="1"/>
</dbReference>
<dbReference type="GO" id="GO:0005829">
    <property type="term" value="C:cytosol"/>
    <property type="evidence" value="ECO:0007669"/>
    <property type="project" value="TreeGrafter"/>
</dbReference>
<dbReference type="SUPFAM" id="SSF56672">
    <property type="entry name" value="DNA/RNA polymerases"/>
    <property type="match status" value="1"/>
</dbReference>
<comment type="caution">
    <text evidence="3">The sequence shown here is derived from an EMBL/GenBank/DDBJ whole genome shotgun (WGS) entry which is preliminary data.</text>
</comment>
<reference evidence="3 4" key="1">
    <citation type="journal article" date="2016" name="Nat. Commun.">
        <title>Thousands of microbial genomes shed light on interconnected biogeochemical processes in an aquifer system.</title>
        <authorList>
            <person name="Anantharaman K."/>
            <person name="Brown C.T."/>
            <person name="Hug L.A."/>
            <person name="Sharon I."/>
            <person name="Castelle C.J."/>
            <person name="Probst A.J."/>
            <person name="Thomas B.C."/>
            <person name="Singh A."/>
            <person name="Wilkins M.J."/>
            <person name="Karaoz U."/>
            <person name="Brodie E.L."/>
            <person name="Williams K.H."/>
            <person name="Hubbard S.S."/>
            <person name="Banfield J.F."/>
        </authorList>
    </citation>
    <scope>NUCLEOTIDE SEQUENCE [LARGE SCALE GENOMIC DNA]</scope>
</reference>
<dbReference type="InterPro" id="IPR036775">
    <property type="entry name" value="DNA_pol_Y-fam_lit_finger_sf"/>
</dbReference>
<dbReference type="Gene3D" id="3.30.1490.100">
    <property type="entry name" value="DNA polymerase, Y-family, little finger domain"/>
    <property type="match status" value="1"/>
</dbReference>
<dbReference type="GO" id="GO:0003887">
    <property type="term" value="F:DNA-directed DNA polymerase activity"/>
    <property type="evidence" value="ECO:0007669"/>
    <property type="project" value="TreeGrafter"/>
</dbReference>
<dbReference type="PROSITE" id="PS50173">
    <property type="entry name" value="UMUC"/>
    <property type="match status" value="1"/>
</dbReference>
<dbReference type="Proteomes" id="UP000177718">
    <property type="component" value="Unassembled WGS sequence"/>
</dbReference>
<accession>A0A1G1WTN3</accession>
<dbReference type="GO" id="GO:0003684">
    <property type="term" value="F:damaged DNA binding"/>
    <property type="evidence" value="ECO:0007669"/>
    <property type="project" value="InterPro"/>
</dbReference>
<dbReference type="PANTHER" id="PTHR11076:SF33">
    <property type="entry name" value="DNA POLYMERASE KAPPA"/>
    <property type="match status" value="1"/>
</dbReference>
<gene>
    <name evidence="3" type="ORF">A3A61_03455</name>
</gene>
<dbReference type="InterPro" id="IPR001126">
    <property type="entry name" value="UmuC"/>
</dbReference>
<dbReference type="Gene3D" id="3.40.1170.60">
    <property type="match status" value="1"/>
</dbReference>
<protein>
    <recommendedName>
        <fullName evidence="2">UmuC domain-containing protein</fullName>
    </recommendedName>
</protein>
<dbReference type="InterPro" id="IPR043502">
    <property type="entry name" value="DNA/RNA_pol_sf"/>
</dbReference>
<dbReference type="InterPro" id="IPR017961">
    <property type="entry name" value="DNA_pol_Y-fam_little_finger"/>
</dbReference>
<proteinExistence type="inferred from homology"/>
<dbReference type="EMBL" id="MHDB01000038">
    <property type="protein sequence ID" value="OGY31074.1"/>
    <property type="molecule type" value="Genomic_DNA"/>
</dbReference>
<comment type="similarity">
    <text evidence="1">Belongs to the DNA polymerase type-Y family.</text>
</comment>
<dbReference type="InterPro" id="IPR043128">
    <property type="entry name" value="Rev_trsase/Diguanyl_cyclase"/>
</dbReference>
<dbReference type="AlphaFoldDB" id="A0A1G1WTN3"/>
<evidence type="ECO:0000313" key="4">
    <source>
        <dbReference type="Proteomes" id="UP000177718"/>
    </source>
</evidence>
<sequence length="385" mass="43806">MEQQANPLWRGKPLVVAAYDSPGGCVLSPSIEAKKFGIKTGFRVKEAKELCPNVIVRMPDPPKYHFVHDEMMKVFRDSCPKVIPKSIDEALLDFEDLGYTEEKLIDVAISIKDSIKRRVGDWLTVSVGIAPNRFLAKLASGLHKPDGLDVINAQNLVQTLAKLGLVDLPGINVRYEARLNANGIFTPLDFLRSGRDLLQKQVFVSIVGYYWFQRLRGFEIDNVDFLRRSFGQEYAIGKPLANPRQLSSLLYKLCEKMGRRLREGKFSAHGIHLACSYEDQTFNHRSQVQHTPMYSTKSLFVSAQRVLNSFGFTKKITKLAVSCYDLTKVSSSDQLCLFDYQDKDKNLTEALDKINNRFGEYTVKPLLMLEMEDKILERVAFKSYD</sequence>